<sequence length="171" mass="17716">MKRFLTIIAATAVAATITIPAVADNGSPSDELATFATCLRAHDIPIPADLEGVAIKEWVGAHPDTAGLDDAFKACDPNPPHGAKDGGPGPEELRACLTGKGLTPPARLDELKPWILQQSQTAAGKDTLKACGFAGVEDRHANEDAGPCGADKPQAKASRAQRSKTQTTPTT</sequence>
<evidence type="ECO:0008006" key="5">
    <source>
        <dbReference type="Google" id="ProtNLM"/>
    </source>
</evidence>
<feature type="chain" id="PRO_5041000144" description="Secreted protein" evidence="2">
    <location>
        <begin position="24"/>
        <end position="171"/>
    </location>
</feature>
<feature type="region of interest" description="Disordered" evidence="1">
    <location>
        <begin position="74"/>
        <end position="101"/>
    </location>
</feature>
<protein>
    <recommendedName>
        <fullName evidence="5">Secreted protein</fullName>
    </recommendedName>
</protein>
<dbReference type="AlphaFoldDB" id="A0A9X3MQD6"/>
<reference evidence="3" key="1">
    <citation type="submission" date="2022-10" db="EMBL/GenBank/DDBJ databases">
        <title>The WGS of Solirubrobacter ginsenosidimutans DSM 21036.</title>
        <authorList>
            <person name="Jiang Z."/>
        </authorList>
    </citation>
    <scope>NUCLEOTIDE SEQUENCE</scope>
    <source>
        <strain evidence="3">DSM 21036</strain>
    </source>
</reference>
<dbReference type="Proteomes" id="UP001149140">
    <property type="component" value="Unassembled WGS sequence"/>
</dbReference>
<evidence type="ECO:0000313" key="4">
    <source>
        <dbReference type="Proteomes" id="UP001149140"/>
    </source>
</evidence>
<gene>
    <name evidence="3" type="ORF">OM076_06300</name>
</gene>
<keyword evidence="4" id="KW-1185">Reference proteome</keyword>
<keyword evidence="2" id="KW-0732">Signal</keyword>
<proteinExistence type="predicted"/>
<dbReference type="EMBL" id="JAPDOD010000003">
    <property type="protein sequence ID" value="MDA0159866.1"/>
    <property type="molecule type" value="Genomic_DNA"/>
</dbReference>
<feature type="region of interest" description="Disordered" evidence="1">
    <location>
        <begin position="139"/>
        <end position="171"/>
    </location>
</feature>
<organism evidence="3 4">
    <name type="scientific">Solirubrobacter ginsenosidimutans</name>
    <dbReference type="NCBI Taxonomy" id="490573"/>
    <lineage>
        <taxon>Bacteria</taxon>
        <taxon>Bacillati</taxon>
        <taxon>Actinomycetota</taxon>
        <taxon>Thermoleophilia</taxon>
        <taxon>Solirubrobacterales</taxon>
        <taxon>Solirubrobacteraceae</taxon>
        <taxon>Solirubrobacter</taxon>
    </lineage>
</organism>
<name>A0A9X3MQD6_9ACTN</name>
<comment type="caution">
    <text evidence="3">The sequence shown here is derived from an EMBL/GenBank/DDBJ whole genome shotgun (WGS) entry which is preliminary data.</text>
</comment>
<dbReference type="RefSeq" id="WP_270038631.1">
    <property type="nucleotide sequence ID" value="NZ_JAPDOD010000003.1"/>
</dbReference>
<feature type="signal peptide" evidence="2">
    <location>
        <begin position="1"/>
        <end position="23"/>
    </location>
</feature>
<evidence type="ECO:0000256" key="2">
    <source>
        <dbReference type="SAM" id="SignalP"/>
    </source>
</evidence>
<evidence type="ECO:0000313" key="3">
    <source>
        <dbReference type="EMBL" id="MDA0159866.1"/>
    </source>
</evidence>
<accession>A0A9X3MQD6</accession>
<evidence type="ECO:0000256" key="1">
    <source>
        <dbReference type="SAM" id="MobiDB-lite"/>
    </source>
</evidence>